<dbReference type="PANTHER" id="PTHR37313:SF2">
    <property type="entry name" value="UPF0749 PROTEIN YLXX"/>
    <property type="match status" value="1"/>
</dbReference>
<evidence type="ECO:0000256" key="1">
    <source>
        <dbReference type="ARBA" id="ARBA00009108"/>
    </source>
</evidence>
<dbReference type="EMBL" id="RFFI01000009">
    <property type="protein sequence ID" value="RMI13780.1"/>
    <property type="molecule type" value="Genomic_DNA"/>
</dbReference>
<proteinExistence type="inferred from homology"/>
<dbReference type="PANTHER" id="PTHR37313">
    <property type="entry name" value="UPF0749 PROTEIN RV1825"/>
    <property type="match status" value="1"/>
</dbReference>
<name>A0A3M2JPH0_9CELL</name>
<evidence type="ECO:0000313" key="5">
    <source>
        <dbReference type="Proteomes" id="UP000269289"/>
    </source>
</evidence>
<evidence type="ECO:0000313" key="4">
    <source>
        <dbReference type="EMBL" id="RMI13780.1"/>
    </source>
</evidence>
<organism evidence="4 5">
    <name type="scientific">Cellulomonas triticagri</name>
    <dbReference type="NCBI Taxonomy" id="2483352"/>
    <lineage>
        <taxon>Bacteria</taxon>
        <taxon>Bacillati</taxon>
        <taxon>Actinomycetota</taxon>
        <taxon>Actinomycetes</taxon>
        <taxon>Micrococcales</taxon>
        <taxon>Cellulomonadaceae</taxon>
        <taxon>Cellulomonas</taxon>
    </lineage>
</organism>
<feature type="compositionally biased region" description="Low complexity" evidence="3">
    <location>
        <begin position="1"/>
        <end position="20"/>
    </location>
</feature>
<accession>A0A3M2JPH0</accession>
<evidence type="ECO:0000256" key="2">
    <source>
        <dbReference type="SAM" id="Coils"/>
    </source>
</evidence>
<gene>
    <name evidence="4" type="ORF">EBM89_02780</name>
</gene>
<keyword evidence="5" id="KW-1185">Reference proteome</keyword>
<dbReference type="Gene3D" id="3.30.70.1880">
    <property type="entry name" value="Protein of unknown function DUF881"/>
    <property type="match status" value="1"/>
</dbReference>
<dbReference type="AlphaFoldDB" id="A0A3M2JPH0"/>
<feature type="compositionally biased region" description="Pro residues" evidence="3">
    <location>
        <begin position="32"/>
        <end position="49"/>
    </location>
</feature>
<reference evidence="4 5" key="1">
    <citation type="submission" date="2018-10" db="EMBL/GenBank/DDBJ databases">
        <title>Isolation, diversity and antifungal activity of actinobacteria from wheat.</title>
        <authorList>
            <person name="Han C."/>
        </authorList>
    </citation>
    <scope>NUCLEOTIDE SEQUENCE [LARGE SCALE GENOMIC DNA]</scope>
    <source>
        <strain evidence="4 5">NEAU-YY56</strain>
    </source>
</reference>
<dbReference type="GO" id="GO:0005886">
    <property type="term" value="C:plasma membrane"/>
    <property type="evidence" value="ECO:0007669"/>
    <property type="project" value="TreeGrafter"/>
</dbReference>
<dbReference type="InterPro" id="IPR010273">
    <property type="entry name" value="DUF881"/>
</dbReference>
<comment type="similarity">
    <text evidence="1">Belongs to the UPF0749 family.</text>
</comment>
<protein>
    <submittedName>
        <fullName evidence="4">DUF881 domain-containing protein</fullName>
    </submittedName>
</protein>
<comment type="caution">
    <text evidence="4">The sequence shown here is derived from an EMBL/GenBank/DDBJ whole genome shotgun (WGS) entry which is preliminary data.</text>
</comment>
<dbReference type="Pfam" id="PF05949">
    <property type="entry name" value="DUF881"/>
    <property type="match status" value="1"/>
</dbReference>
<evidence type="ECO:0000256" key="3">
    <source>
        <dbReference type="SAM" id="MobiDB-lite"/>
    </source>
</evidence>
<feature type="coiled-coil region" evidence="2">
    <location>
        <begin position="100"/>
        <end position="134"/>
    </location>
</feature>
<keyword evidence="2" id="KW-0175">Coiled coil</keyword>
<sequence length="290" mass="29691">MSSSCSASGSSPTSRRSAGTCSRRDVSTDPQPAAPSPDDPSPAGSPAPTPVVGWRAAGRALRPRATRAQALTGVLCALLGFAIVVQVQQTDESGLTVLRESELVSLLDQTTRQADELQQQVNELERTHSELQSGSTSREAALEAATRSAAAQGILSGRLPAQGPGVVVTVSDPTGSVSALTLLNLLEELRNAGAEAVQLNDLRLTASSYVVGGDDGVVVDGSVVAPPYRWVAIGDPSTIATALAIPGGALAKVQIDGGTADVQQQDQVEVTATRAVAEPEHATPRSATDD</sequence>
<dbReference type="Proteomes" id="UP000269289">
    <property type="component" value="Unassembled WGS sequence"/>
</dbReference>
<feature type="region of interest" description="Disordered" evidence="3">
    <location>
        <begin position="1"/>
        <end position="51"/>
    </location>
</feature>